<reference evidence="7" key="1">
    <citation type="submission" date="2023-10" db="EMBL/GenBank/DDBJ databases">
        <title>Clonality and diversity in the soft rot Dickeya solani phytopathogen.</title>
        <authorList>
            <person name="Pedron J."/>
            <person name="Van Gijsegem F."/>
            <person name="Portier P."/>
            <person name="Taghouti G."/>
        </authorList>
    </citation>
    <scope>NUCLEOTIDE SEQUENCE</scope>
    <source>
        <strain evidence="7">CFBP5647</strain>
    </source>
</reference>
<evidence type="ECO:0000256" key="1">
    <source>
        <dbReference type="ARBA" id="ARBA00022722"/>
    </source>
</evidence>
<dbReference type="InterPro" id="IPR004603">
    <property type="entry name" value="DNA_mismatch_endonuc_vsr"/>
</dbReference>
<proteinExistence type="inferred from homology"/>
<dbReference type="InterPro" id="IPR011335">
    <property type="entry name" value="Restrct_endonuc-II-like"/>
</dbReference>
<dbReference type="EMBL" id="CP136339">
    <property type="protein sequence ID" value="WOA54192.1"/>
    <property type="molecule type" value="Genomic_DNA"/>
</dbReference>
<dbReference type="Gene3D" id="3.40.960.10">
    <property type="entry name" value="VSR Endonuclease"/>
    <property type="match status" value="1"/>
</dbReference>
<keyword evidence="2 6" id="KW-0255">Endonuclease</keyword>
<organism evidence="7 8">
    <name type="scientific">Dickeya solani</name>
    <dbReference type="NCBI Taxonomy" id="1089444"/>
    <lineage>
        <taxon>Bacteria</taxon>
        <taxon>Pseudomonadati</taxon>
        <taxon>Pseudomonadota</taxon>
        <taxon>Gammaproteobacteria</taxon>
        <taxon>Enterobacterales</taxon>
        <taxon>Pectobacteriaceae</taxon>
        <taxon>Dickeya</taxon>
    </lineage>
</organism>
<dbReference type="Pfam" id="PF03852">
    <property type="entry name" value="Vsr"/>
    <property type="match status" value="1"/>
</dbReference>
<dbReference type="EC" id="3.1.-.-" evidence="6"/>
<keyword evidence="5 6" id="KW-0234">DNA repair</keyword>
<gene>
    <name evidence="7" type="primary">vsr</name>
    <name evidence="7" type="ORF">RXA29_08225</name>
</gene>
<dbReference type="GO" id="GO:0016787">
    <property type="term" value="F:hydrolase activity"/>
    <property type="evidence" value="ECO:0007669"/>
    <property type="project" value="UniProtKB-KW"/>
</dbReference>
<dbReference type="GO" id="GO:0006298">
    <property type="term" value="P:mismatch repair"/>
    <property type="evidence" value="ECO:0007669"/>
    <property type="project" value="UniProtKB-UniRule"/>
</dbReference>
<dbReference type="PIRSF" id="PIRSF018267">
    <property type="entry name" value="VSR_endonuc"/>
    <property type="match status" value="1"/>
</dbReference>
<keyword evidence="4 6" id="KW-0378">Hydrolase</keyword>
<dbReference type="CDD" id="cd00221">
    <property type="entry name" value="Vsr"/>
    <property type="match status" value="1"/>
</dbReference>
<dbReference type="GO" id="GO:0004519">
    <property type="term" value="F:endonuclease activity"/>
    <property type="evidence" value="ECO:0007669"/>
    <property type="project" value="UniProtKB-KW"/>
</dbReference>
<evidence type="ECO:0000256" key="5">
    <source>
        <dbReference type="ARBA" id="ARBA00023204"/>
    </source>
</evidence>
<evidence type="ECO:0000313" key="8">
    <source>
        <dbReference type="Proteomes" id="UP001304423"/>
    </source>
</evidence>
<sequence>MADVHKPEIRRKNMKAIRNHDTAIELKISGILEQLGFEFRTQVKGMPGKPDFVIDEYHKIIFTHGCFWHHHDCYLFKVPATRTEFWLEKIDQNVTRDIKNNEELISDGWSILLIWECAIRGRYKLSDQNIAERIEEWICAGDYSAEINISGLHHLKNLTL</sequence>
<evidence type="ECO:0000313" key="7">
    <source>
        <dbReference type="EMBL" id="WOA54192.1"/>
    </source>
</evidence>
<keyword evidence="1 6" id="KW-0540">Nuclease</keyword>
<evidence type="ECO:0000256" key="3">
    <source>
        <dbReference type="ARBA" id="ARBA00022763"/>
    </source>
</evidence>
<evidence type="ECO:0000256" key="2">
    <source>
        <dbReference type="ARBA" id="ARBA00022759"/>
    </source>
</evidence>
<comment type="similarity">
    <text evidence="6">Belongs to the vsr family.</text>
</comment>
<evidence type="ECO:0000256" key="6">
    <source>
        <dbReference type="PIRNR" id="PIRNR018267"/>
    </source>
</evidence>
<comment type="function">
    <text evidence="6">May nick specific sequences that contain T:G mispairs resulting from m5C-deamination.</text>
</comment>
<accession>A0AAX4F4B2</accession>
<dbReference type="REBASE" id="768493">
    <property type="entry name" value="V.Dso5647ORF8230P"/>
</dbReference>
<dbReference type="AlphaFoldDB" id="A0AAX4F4B2"/>
<keyword evidence="3 6" id="KW-0227">DNA damage</keyword>
<evidence type="ECO:0000256" key="4">
    <source>
        <dbReference type="ARBA" id="ARBA00022801"/>
    </source>
</evidence>
<dbReference type="NCBIfam" id="TIGR00632">
    <property type="entry name" value="vsr"/>
    <property type="match status" value="1"/>
</dbReference>
<dbReference type="RefSeq" id="WP_316394162.1">
    <property type="nucleotide sequence ID" value="NZ_CP136339.1"/>
</dbReference>
<protein>
    <recommendedName>
        <fullName evidence="6">Very short patch repair endonuclease</fullName>
        <ecNumber evidence="6">3.1.-.-</ecNumber>
    </recommendedName>
</protein>
<dbReference type="SUPFAM" id="SSF52980">
    <property type="entry name" value="Restriction endonuclease-like"/>
    <property type="match status" value="1"/>
</dbReference>
<dbReference type="Proteomes" id="UP001304423">
    <property type="component" value="Chromosome"/>
</dbReference>
<name>A0AAX4F4B2_9GAMM</name>